<evidence type="ECO:0000259" key="2">
    <source>
        <dbReference type="Pfam" id="PF00931"/>
    </source>
</evidence>
<evidence type="ECO:0000259" key="3">
    <source>
        <dbReference type="Pfam" id="PF12770"/>
    </source>
</evidence>
<dbReference type="SUPFAM" id="SSF48452">
    <property type="entry name" value="TPR-like"/>
    <property type="match status" value="3"/>
</dbReference>
<dbReference type="InterPro" id="IPR024983">
    <property type="entry name" value="CHAT_dom"/>
</dbReference>
<dbReference type="InterPro" id="IPR027417">
    <property type="entry name" value="P-loop_NTPase"/>
</dbReference>
<proteinExistence type="predicted"/>
<dbReference type="InterPro" id="IPR019734">
    <property type="entry name" value="TPR_rpt"/>
</dbReference>
<dbReference type="PANTHER" id="PTHR10098">
    <property type="entry name" value="RAPSYN-RELATED"/>
    <property type="match status" value="1"/>
</dbReference>
<keyword evidence="5" id="KW-1185">Reference proteome</keyword>
<dbReference type="KEGG" id="fal:FRAAL5636"/>
<sequence>MRAPAPGSWSRREWTVGTVVVRERERRPDGSFAVRLAFDDGVDYDIDVRDPADERDEASLAWYFEEHLRYPFLDKDLERAAEARIAEYGRVLFTQVFGGAGAYDYRRMREQGFDGCRVEVSGSAAFQRLHWEALRDPDLPSPLAVRLPVTRRVEPLAARFEGVSGRTTLNILVVTARPDGPSDVGFRTLSRPLLDALRQAPVPVQVDLVRPGTWDALRDHLDEARAEHGSGWYHVVHFDLHGLFTTQAELAAGQWAAEGLFLRRRFEAFDGEQGFLFFETARDGDAEPVPAGAVAGLLAEHRVPVAVVSACQSAMQHGDEASLAHRLVEAGVPTTVGMAYSVTVSAAARAIPALYGRLAAQADPVAAVHVARRRLFEEPARQAYFNEELTLEDWMLPVLYRQRPVDLRLREMTGPESERFYARQAAVADEPATEYGFVGRDLDVQTVERRLLLDDVRNVLLVRGMAGAGKSALLAHLGWWWQRTGLVDEVFRFSYEDQAWTAGQIVREIGRRLLDPVEQARLDALSEDAQLEKIAGLLRSRRHLLLVDNAESITASPASIPHALPEPEQQRLRLLLGRLRGGRTLALIGSREAEGWLAPGTFTDNVYLLPGLDPQAARDLAGRILIRHGATRHREDPDQRAALDRLIDLLGGYPLPLTAVLPVLAGATPTGVLDDLDTGERDADPVGLVRTAIEYSYGKLDPALQQSLLLLAPFTAVVPTGASLAHYQEILAGFPAIAALGPLDLAGAVEHAVGVGLATPHPHLSDMVQVQPVLPYFLRTRIRDLPHRADAADAHYQFYCGIGEWAQQLLISQAAEERTLGRAVTAASYANLQGALTHALTTAQPVLPVLVPLDSYLGQTQQHHPRLHLITRTIGAYPDPGTASGREEIAHLHHLAGIVAEEQRQFDEAEIHYRTALDLRLEAGDENNAAATYHQLGKLAQMQRQFEQADAHYRSSLDLFLNFGDEPGAASTYHQLGTLAVDRRRFQEAETYLRRSLDLKLKIGDEHGAAGIYHNLGIAAQQQRRFEEAGTHYQHALDLLRTFGDRDGVAHTYYQLGTVAQAQGQFEQADAHYRRSLDLTLAAGNEHGAALAYHQLGAIAVDQRRFEEADLNYRRFLDLSLKVGDERGATLGYYGLGRIAQEQQRFEDAETHYGHALDLFLKSGDEYNAALTHRQLGAIAQGRQRFQEAETHQRHALDLFLKLGDDHSAALIYFYLGLGADRQQRFEESEAHYRQSVTLFLKSGDEHGAALIHHNLGLLTKEQQRFEEAEGHYRHATALFVKTGDDVLAARTYHEFGLLLQELQRFEEADTLYRRSLDLFLKVGDEHGATLTHGQLDRLAEERRR</sequence>
<keyword evidence="1" id="KW-0802">TPR repeat</keyword>
<evidence type="ECO:0000256" key="1">
    <source>
        <dbReference type="PROSITE-ProRule" id="PRU00339"/>
    </source>
</evidence>
<evidence type="ECO:0000313" key="5">
    <source>
        <dbReference type="Proteomes" id="UP000000657"/>
    </source>
</evidence>
<dbReference type="STRING" id="326424.FRAAL5636"/>
<evidence type="ECO:0000313" key="4">
    <source>
        <dbReference type="EMBL" id="CAJ64269.1"/>
    </source>
</evidence>
<dbReference type="SUPFAM" id="SSF52540">
    <property type="entry name" value="P-loop containing nucleoside triphosphate hydrolases"/>
    <property type="match status" value="1"/>
</dbReference>
<dbReference type="Proteomes" id="UP000000657">
    <property type="component" value="Chromosome"/>
</dbReference>
<gene>
    <name evidence="4" type="ordered locus">FRAAL5636</name>
</gene>
<accession>Q0RE43</accession>
<dbReference type="Pfam" id="PF12770">
    <property type="entry name" value="CHAT"/>
    <property type="match status" value="1"/>
</dbReference>
<feature type="domain" description="CHAT" evidence="3">
    <location>
        <begin position="120"/>
        <end position="382"/>
    </location>
</feature>
<feature type="repeat" description="TPR" evidence="1">
    <location>
        <begin position="1050"/>
        <end position="1083"/>
    </location>
</feature>
<dbReference type="PROSITE" id="PS50005">
    <property type="entry name" value="TPR"/>
    <property type="match status" value="1"/>
</dbReference>
<name>Q0RE43_FRAAA</name>
<dbReference type="Pfam" id="PF13424">
    <property type="entry name" value="TPR_12"/>
    <property type="match status" value="4"/>
</dbReference>
<dbReference type="SMART" id="SM00028">
    <property type="entry name" value="TPR"/>
    <property type="match status" value="11"/>
</dbReference>
<dbReference type="Pfam" id="PF00931">
    <property type="entry name" value="NB-ARC"/>
    <property type="match status" value="1"/>
</dbReference>
<protein>
    <submittedName>
        <fullName evidence="4">Uncharacterized protein</fullName>
    </submittedName>
</protein>
<dbReference type="PANTHER" id="PTHR10098:SF108">
    <property type="entry name" value="TETRATRICOPEPTIDE REPEAT PROTEIN 28"/>
    <property type="match status" value="1"/>
</dbReference>
<dbReference type="EMBL" id="CT573213">
    <property type="protein sequence ID" value="CAJ64269.1"/>
    <property type="molecule type" value="Genomic_DNA"/>
</dbReference>
<dbReference type="HOGENOM" id="CLU_006232_0_0_11"/>
<dbReference type="InterPro" id="IPR002182">
    <property type="entry name" value="NB-ARC"/>
</dbReference>
<dbReference type="Gene3D" id="3.40.50.300">
    <property type="entry name" value="P-loop containing nucleotide triphosphate hydrolases"/>
    <property type="match status" value="1"/>
</dbReference>
<dbReference type="InterPro" id="IPR011990">
    <property type="entry name" value="TPR-like_helical_dom_sf"/>
</dbReference>
<dbReference type="Gene3D" id="1.25.40.10">
    <property type="entry name" value="Tetratricopeptide repeat domain"/>
    <property type="match status" value="3"/>
</dbReference>
<dbReference type="eggNOG" id="COG0457">
    <property type="taxonomic scope" value="Bacteria"/>
</dbReference>
<organism evidence="4 5">
    <name type="scientific">Frankia alni (strain DSM 45986 / CECT 9034 / ACN14a)</name>
    <dbReference type="NCBI Taxonomy" id="326424"/>
    <lineage>
        <taxon>Bacteria</taxon>
        <taxon>Bacillati</taxon>
        <taxon>Actinomycetota</taxon>
        <taxon>Actinomycetes</taxon>
        <taxon>Frankiales</taxon>
        <taxon>Frankiaceae</taxon>
        <taxon>Frankia</taxon>
    </lineage>
</organism>
<reference evidence="4 5" key="1">
    <citation type="journal article" date="2007" name="Genome Res.">
        <title>Genome characteristics of facultatively symbiotic Frankia sp. strains reflect host range and host plant biogeography.</title>
        <authorList>
            <person name="Normand P."/>
            <person name="Lapierre P."/>
            <person name="Tisa L.S."/>
            <person name="Gogarten J.P."/>
            <person name="Alloisio N."/>
            <person name="Bagnarol E."/>
            <person name="Bassi C.A."/>
            <person name="Berry A.M."/>
            <person name="Bickhart D.M."/>
            <person name="Choisne N."/>
            <person name="Couloux A."/>
            <person name="Cournoyer B."/>
            <person name="Cruveiller S."/>
            <person name="Daubin V."/>
            <person name="Demange N."/>
            <person name="Francino M.P."/>
            <person name="Goltsman E."/>
            <person name="Huang Y."/>
            <person name="Kopp O.R."/>
            <person name="Labarre L."/>
            <person name="Lapidus A."/>
            <person name="Lavire C."/>
            <person name="Marechal J."/>
            <person name="Martinez M."/>
            <person name="Mastronunzio J.E."/>
            <person name="Mullin B.C."/>
            <person name="Niemann J."/>
            <person name="Pujic P."/>
            <person name="Rawnsley T."/>
            <person name="Rouy Z."/>
            <person name="Schenowitz C."/>
            <person name="Sellstedt A."/>
            <person name="Tavares F."/>
            <person name="Tomkins J.P."/>
            <person name="Vallenet D."/>
            <person name="Valverde C."/>
            <person name="Wall L.G."/>
            <person name="Wang Y."/>
            <person name="Medigue C."/>
            <person name="Benson D.R."/>
        </authorList>
    </citation>
    <scope>NUCLEOTIDE SEQUENCE [LARGE SCALE GENOMIC DNA]</scope>
    <source>
        <strain evidence="5">DSM 45986 / CECT 9034 / ACN14a</strain>
    </source>
</reference>
<feature type="domain" description="NB-ARC" evidence="2">
    <location>
        <begin position="443"/>
        <end position="549"/>
    </location>
</feature>